<keyword evidence="1" id="KW-0808">Transferase</keyword>
<comment type="function">
    <text evidence="1">Catalyzes the phosphorolysis of diverse nucleosides, yielding D-ribose 1-phosphate and the respective free bases. Can use uridine, adenosine, guanosine, cytidine, thymidine, inosine and xanthosine as substrates. Also catalyzes the reverse reactions.</text>
</comment>
<dbReference type="Proteomes" id="UP000322726">
    <property type="component" value="Chromosome"/>
</dbReference>
<dbReference type="CDD" id="cd20296">
    <property type="entry name" value="cupin_PpnP-like"/>
    <property type="match status" value="1"/>
</dbReference>
<evidence type="ECO:0000313" key="3">
    <source>
        <dbReference type="Proteomes" id="UP000322726"/>
    </source>
</evidence>
<dbReference type="GO" id="GO:0004850">
    <property type="term" value="F:uridine phosphorylase activity"/>
    <property type="evidence" value="ECO:0007669"/>
    <property type="project" value="RHEA"/>
</dbReference>
<proteinExistence type="inferred from homology"/>
<protein>
    <recommendedName>
        <fullName evidence="1">Pyrimidine/purine nucleoside phosphorylase</fullName>
        <ecNumber evidence="1">2.4.2.1</ecNumber>
        <ecNumber evidence="1">2.4.2.2</ecNumber>
    </recommendedName>
    <alternativeName>
        <fullName evidence="1">Adenosine phosphorylase</fullName>
    </alternativeName>
    <alternativeName>
        <fullName evidence="1">Cytidine phosphorylase</fullName>
    </alternativeName>
    <alternativeName>
        <fullName evidence="1">Guanosine phosphorylase</fullName>
    </alternativeName>
    <alternativeName>
        <fullName evidence="1">Inosine phosphorylase</fullName>
    </alternativeName>
    <alternativeName>
        <fullName evidence="1">Thymidine phosphorylase</fullName>
    </alternativeName>
    <alternativeName>
        <fullName evidence="1">Uridine phosphorylase</fullName>
    </alternativeName>
    <alternativeName>
        <fullName evidence="1">Xanthosine phosphorylase</fullName>
    </alternativeName>
</protein>
<reference evidence="2" key="1">
    <citation type="submission" date="2019-09" db="EMBL/GenBank/DDBJ databases">
        <title>Complete genome sequencing of four Arcobacter species reveals a diverse suite of mobile elements.</title>
        <authorList>
            <person name="Miller W.G."/>
            <person name="Yee E."/>
            <person name="Bono J.L."/>
        </authorList>
    </citation>
    <scope>NUCLEOTIDE SEQUENCE [LARGE SCALE GENOMIC DNA]</scope>
    <source>
        <strain evidence="2">LMG 26638</strain>
    </source>
</reference>
<comment type="catalytic activity">
    <reaction evidence="1">
        <text>adenosine + phosphate = alpha-D-ribose 1-phosphate + adenine</text>
        <dbReference type="Rhea" id="RHEA:27642"/>
        <dbReference type="ChEBI" id="CHEBI:16335"/>
        <dbReference type="ChEBI" id="CHEBI:16708"/>
        <dbReference type="ChEBI" id="CHEBI:43474"/>
        <dbReference type="ChEBI" id="CHEBI:57720"/>
        <dbReference type="EC" id="2.4.2.1"/>
    </reaction>
</comment>
<dbReference type="RefSeq" id="WP_130232869.1">
    <property type="nucleotide sequence ID" value="NZ_BMEF01000004.1"/>
</dbReference>
<dbReference type="AlphaFoldDB" id="A0A5C2H536"/>
<dbReference type="EC" id="2.4.2.1" evidence="1"/>
<dbReference type="OrthoDB" id="9793848at2"/>
<dbReference type="InterPro" id="IPR014710">
    <property type="entry name" value="RmlC-like_jellyroll"/>
</dbReference>
<comment type="catalytic activity">
    <reaction evidence="1">
        <text>inosine + phosphate = alpha-D-ribose 1-phosphate + hypoxanthine</text>
        <dbReference type="Rhea" id="RHEA:27646"/>
        <dbReference type="ChEBI" id="CHEBI:17368"/>
        <dbReference type="ChEBI" id="CHEBI:17596"/>
        <dbReference type="ChEBI" id="CHEBI:43474"/>
        <dbReference type="ChEBI" id="CHEBI:57720"/>
        <dbReference type="EC" id="2.4.2.1"/>
    </reaction>
</comment>
<dbReference type="KEGG" id="apai:APAC_0770"/>
<dbReference type="GO" id="GO:0004731">
    <property type="term" value="F:purine-nucleoside phosphorylase activity"/>
    <property type="evidence" value="ECO:0007669"/>
    <property type="project" value="UniProtKB-UniRule"/>
</dbReference>
<comment type="catalytic activity">
    <reaction evidence="1">
        <text>uridine + phosphate = alpha-D-ribose 1-phosphate + uracil</text>
        <dbReference type="Rhea" id="RHEA:24388"/>
        <dbReference type="ChEBI" id="CHEBI:16704"/>
        <dbReference type="ChEBI" id="CHEBI:17568"/>
        <dbReference type="ChEBI" id="CHEBI:43474"/>
        <dbReference type="ChEBI" id="CHEBI:57720"/>
        <dbReference type="EC" id="2.4.2.2"/>
    </reaction>
</comment>
<dbReference type="Gene3D" id="2.60.120.10">
    <property type="entry name" value="Jelly Rolls"/>
    <property type="match status" value="1"/>
</dbReference>
<dbReference type="Pfam" id="PF06865">
    <property type="entry name" value="Ppnp"/>
    <property type="match status" value="1"/>
</dbReference>
<comment type="similarity">
    <text evidence="1">Belongs to the nucleoside phosphorylase PpnP family.</text>
</comment>
<name>A0A5C2H536_9BACT</name>
<dbReference type="PANTHER" id="PTHR36540:SF1">
    <property type="entry name" value="PYRIMIDINE_PURINE NUCLEOSIDE PHOSPHORYLASE"/>
    <property type="match status" value="1"/>
</dbReference>
<dbReference type="GO" id="GO:0009032">
    <property type="term" value="F:thymidine phosphorylase activity"/>
    <property type="evidence" value="ECO:0007669"/>
    <property type="project" value="RHEA"/>
</dbReference>
<reference evidence="2" key="2">
    <citation type="submission" date="2019-09" db="EMBL/GenBank/DDBJ databases">
        <title>Taxonomic note: a critical rebuttal of the proposed division of the genus Arcobacter into six genera, emended descriptions of Arcobacter anaerophilus and the genus Arcobacter, and an assessment of genus-level boundaries for Epsilonproteobacteria using in silico genomic comparator tools.</title>
        <authorList>
            <person name="On S.L.W."/>
            <person name="Miller W.G."/>
            <person name="Biggs P."/>
            <person name="Cornelius A."/>
            <person name="Vandamme P."/>
        </authorList>
    </citation>
    <scope>NUCLEOTIDE SEQUENCE [LARGE SCALE GENOMIC DNA]</scope>
    <source>
        <strain evidence="2">LMG 26638</strain>
    </source>
</reference>
<dbReference type="EC" id="2.4.2.2" evidence="1"/>
<evidence type="ECO:0000256" key="1">
    <source>
        <dbReference type="HAMAP-Rule" id="MF_01537"/>
    </source>
</evidence>
<comment type="catalytic activity">
    <reaction evidence="1">
        <text>cytidine + phosphate = cytosine + alpha-D-ribose 1-phosphate</text>
        <dbReference type="Rhea" id="RHEA:52540"/>
        <dbReference type="ChEBI" id="CHEBI:16040"/>
        <dbReference type="ChEBI" id="CHEBI:17562"/>
        <dbReference type="ChEBI" id="CHEBI:43474"/>
        <dbReference type="ChEBI" id="CHEBI:57720"/>
        <dbReference type="EC" id="2.4.2.2"/>
    </reaction>
</comment>
<keyword evidence="1" id="KW-0328">Glycosyltransferase</keyword>
<comment type="catalytic activity">
    <reaction evidence="1">
        <text>thymidine + phosphate = 2-deoxy-alpha-D-ribose 1-phosphate + thymine</text>
        <dbReference type="Rhea" id="RHEA:16037"/>
        <dbReference type="ChEBI" id="CHEBI:17748"/>
        <dbReference type="ChEBI" id="CHEBI:17821"/>
        <dbReference type="ChEBI" id="CHEBI:43474"/>
        <dbReference type="ChEBI" id="CHEBI:57259"/>
        <dbReference type="EC" id="2.4.2.2"/>
    </reaction>
</comment>
<dbReference type="GO" id="GO:0005829">
    <property type="term" value="C:cytosol"/>
    <property type="evidence" value="ECO:0007669"/>
    <property type="project" value="TreeGrafter"/>
</dbReference>
<organism evidence="2 3">
    <name type="scientific">Malaciobacter pacificus</name>
    <dbReference type="NCBI Taxonomy" id="1080223"/>
    <lineage>
        <taxon>Bacteria</taxon>
        <taxon>Pseudomonadati</taxon>
        <taxon>Campylobacterota</taxon>
        <taxon>Epsilonproteobacteria</taxon>
        <taxon>Campylobacterales</taxon>
        <taxon>Arcobacteraceae</taxon>
        <taxon>Malaciobacter</taxon>
    </lineage>
</organism>
<gene>
    <name evidence="1" type="primary">ppnP</name>
    <name evidence="2" type="ORF">APAC_0770</name>
</gene>
<evidence type="ECO:0000313" key="2">
    <source>
        <dbReference type="EMBL" id="QEP33913.1"/>
    </source>
</evidence>
<dbReference type="InterPro" id="IPR011051">
    <property type="entry name" value="RmlC_Cupin_sf"/>
</dbReference>
<dbReference type="SUPFAM" id="SSF51182">
    <property type="entry name" value="RmlC-like cupins"/>
    <property type="match status" value="1"/>
</dbReference>
<comment type="catalytic activity">
    <reaction evidence="1">
        <text>xanthosine + phosphate = alpha-D-ribose 1-phosphate + xanthine</text>
        <dbReference type="Rhea" id="RHEA:27638"/>
        <dbReference type="ChEBI" id="CHEBI:17712"/>
        <dbReference type="ChEBI" id="CHEBI:18107"/>
        <dbReference type="ChEBI" id="CHEBI:43474"/>
        <dbReference type="ChEBI" id="CHEBI:57720"/>
        <dbReference type="EC" id="2.4.2.1"/>
    </reaction>
</comment>
<dbReference type="InterPro" id="IPR009664">
    <property type="entry name" value="Ppnp"/>
</dbReference>
<accession>A0A5C2H536</accession>
<keyword evidence="3" id="KW-1185">Reference proteome</keyword>
<comment type="catalytic activity">
    <reaction evidence="1">
        <text>a purine D-ribonucleoside + phosphate = a purine nucleobase + alpha-D-ribose 1-phosphate</text>
        <dbReference type="Rhea" id="RHEA:19805"/>
        <dbReference type="ChEBI" id="CHEBI:26386"/>
        <dbReference type="ChEBI" id="CHEBI:43474"/>
        <dbReference type="ChEBI" id="CHEBI:57720"/>
        <dbReference type="ChEBI" id="CHEBI:142355"/>
        <dbReference type="EC" id="2.4.2.1"/>
    </reaction>
</comment>
<comment type="catalytic activity">
    <reaction evidence="1">
        <text>guanosine + phosphate = alpha-D-ribose 1-phosphate + guanine</text>
        <dbReference type="Rhea" id="RHEA:13233"/>
        <dbReference type="ChEBI" id="CHEBI:16235"/>
        <dbReference type="ChEBI" id="CHEBI:16750"/>
        <dbReference type="ChEBI" id="CHEBI:43474"/>
        <dbReference type="ChEBI" id="CHEBI:57720"/>
        <dbReference type="EC" id="2.4.2.1"/>
    </reaction>
</comment>
<dbReference type="HAMAP" id="MF_01537">
    <property type="entry name" value="Nucleos_phosphorylase_PpnP"/>
    <property type="match status" value="1"/>
</dbReference>
<sequence>MAEFNNVSIAKAANVLFDGNITSRTIVFPDDSRKTLGIMLPGEYELNTVHKEVMDIQRGTLEVMLPAEDWVKFEGPATFEIPANSKFKLRVHSLVDYCCSFIKNKI</sequence>
<dbReference type="GO" id="GO:0047975">
    <property type="term" value="F:guanosine phosphorylase activity"/>
    <property type="evidence" value="ECO:0007669"/>
    <property type="project" value="RHEA"/>
</dbReference>
<dbReference type="PANTHER" id="PTHR36540">
    <property type="entry name" value="PYRIMIDINE/PURINE NUCLEOSIDE PHOSPHORYLASE"/>
    <property type="match status" value="1"/>
</dbReference>
<dbReference type="EMBL" id="CP035928">
    <property type="protein sequence ID" value="QEP33913.1"/>
    <property type="molecule type" value="Genomic_DNA"/>
</dbReference>